<dbReference type="SUPFAM" id="SSF101148">
    <property type="entry name" value="Plant invertase/pectin methylesterase inhibitor"/>
    <property type="match status" value="1"/>
</dbReference>
<sequence length="259" mass="28165">MPLSIFDNVSYIYALPFHNGIKPSCTFLPPLPSLPIVCFPLEAMVFARQTFAFIFVFVHIISAPSSATKIRLAFSSVVKARSGNSPKPTPDPGGTQKAGIPPSLAAGPSNRKNKELPPSPAKEDNKRFPLKNDDAEAVVSMVTTNMADIETKVNEFKTSLKKRHEHPEPNSGIKECFPECDQAIVAALDGTKNTVDSMISQNFVEANSEISEILRNVDACEDCFEEEVGGDAEAKELLAWVENYGGEAISTLQSYQSPT</sequence>
<feature type="region of interest" description="Disordered" evidence="1">
    <location>
        <begin position="80"/>
        <end position="132"/>
    </location>
</feature>
<dbReference type="AlphaFoldDB" id="A0AA38VU31"/>
<dbReference type="InterPro" id="IPR035513">
    <property type="entry name" value="Invertase/methylesterase_inhib"/>
</dbReference>
<evidence type="ECO:0000256" key="1">
    <source>
        <dbReference type="SAM" id="MobiDB-lite"/>
    </source>
</evidence>
<proteinExistence type="predicted"/>
<dbReference type="EMBL" id="JARYMX010000008">
    <property type="protein sequence ID" value="KAJ9538477.1"/>
    <property type="molecule type" value="Genomic_DNA"/>
</dbReference>
<comment type="caution">
    <text evidence="2">The sequence shown here is derived from an EMBL/GenBank/DDBJ whole genome shotgun (WGS) entry which is preliminary data.</text>
</comment>
<accession>A0AA38VU31</accession>
<protein>
    <recommendedName>
        <fullName evidence="4">Pectinesterase inhibitor domain-containing protein</fullName>
    </recommendedName>
</protein>
<dbReference type="Proteomes" id="UP001172457">
    <property type="component" value="Chromosome 8"/>
</dbReference>
<evidence type="ECO:0008006" key="4">
    <source>
        <dbReference type="Google" id="ProtNLM"/>
    </source>
</evidence>
<gene>
    <name evidence="2" type="ORF">OSB04_031210</name>
</gene>
<name>A0AA38VU31_9ASTR</name>
<organism evidence="2 3">
    <name type="scientific">Centaurea solstitialis</name>
    <name type="common">yellow star-thistle</name>
    <dbReference type="NCBI Taxonomy" id="347529"/>
    <lineage>
        <taxon>Eukaryota</taxon>
        <taxon>Viridiplantae</taxon>
        <taxon>Streptophyta</taxon>
        <taxon>Embryophyta</taxon>
        <taxon>Tracheophyta</taxon>
        <taxon>Spermatophyta</taxon>
        <taxon>Magnoliopsida</taxon>
        <taxon>eudicotyledons</taxon>
        <taxon>Gunneridae</taxon>
        <taxon>Pentapetalae</taxon>
        <taxon>asterids</taxon>
        <taxon>campanulids</taxon>
        <taxon>Asterales</taxon>
        <taxon>Asteraceae</taxon>
        <taxon>Carduoideae</taxon>
        <taxon>Cardueae</taxon>
        <taxon>Centaureinae</taxon>
        <taxon>Centaurea</taxon>
    </lineage>
</organism>
<evidence type="ECO:0000313" key="2">
    <source>
        <dbReference type="EMBL" id="KAJ9538477.1"/>
    </source>
</evidence>
<dbReference type="Gene3D" id="1.20.140.40">
    <property type="entry name" value="Invertase/pectin methylesterase inhibitor family protein"/>
    <property type="match status" value="1"/>
</dbReference>
<evidence type="ECO:0000313" key="3">
    <source>
        <dbReference type="Proteomes" id="UP001172457"/>
    </source>
</evidence>
<feature type="compositionally biased region" description="Basic and acidic residues" evidence="1">
    <location>
        <begin position="121"/>
        <end position="132"/>
    </location>
</feature>
<reference evidence="2" key="1">
    <citation type="submission" date="2023-03" db="EMBL/GenBank/DDBJ databases">
        <title>Chromosome-scale reference genome and RAD-based genetic map of yellow starthistle (Centaurea solstitialis) reveal putative structural variation and QTLs associated with invader traits.</title>
        <authorList>
            <person name="Reatini B."/>
            <person name="Cang F.A."/>
            <person name="Jiang Q."/>
            <person name="Mckibben M.T.W."/>
            <person name="Barker M.S."/>
            <person name="Rieseberg L.H."/>
            <person name="Dlugosch K.M."/>
        </authorList>
    </citation>
    <scope>NUCLEOTIDE SEQUENCE</scope>
    <source>
        <strain evidence="2">CAN-66</strain>
        <tissue evidence="2">Leaf</tissue>
    </source>
</reference>
<keyword evidence="3" id="KW-1185">Reference proteome</keyword>